<organism evidence="1 2">
    <name type="scientific">Niabella drilacis (strain DSM 25811 / CCM 8410 / CCUG 62505 / LMG 26954 / E90)</name>
    <dbReference type="NCBI Taxonomy" id="1285928"/>
    <lineage>
        <taxon>Bacteria</taxon>
        <taxon>Pseudomonadati</taxon>
        <taxon>Bacteroidota</taxon>
        <taxon>Chitinophagia</taxon>
        <taxon>Chitinophagales</taxon>
        <taxon>Chitinophagaceae</taxon>
        <taxon>Niabella</taxon>
    </lineage>
</organism>
<dbReference type="Proteomes" id="UP000198757">
    <property type="component" value="Unassembled WGS sequence"/>
</dbReference>
<keyword evidence="2" id="KW-1185">Reference proteome</keyword>
<dbReference type="STRING" id="1285928.SAMN04487894_11733"/>
<dbReference type="OrthoDB" id="1433006at2"/>
<proteinExistence type="predicted"/>
<dbReference type="EMBL" id="FMZO01000017">
    <property type="protein sequence ID" value="SDD96887.1"/>
    <property type="molecule type" value="Genomic_DNA"/>
</dbReference>
<dbReference type="PROSITE" id="PS51257">
    <property type="entry name" value="PROKAR_LIPOPROTEIN"/>
    <property type="match status" value="1"/>
</dbReference>
<reference evidence="2" key="1">
    <citation type="submission" date="2016-10" db="EMBL/GenBank/DDBJ databases">
        <authorList>
            <person name="Varghese N."/>
            <person name="Submissions S."/>
        </authorList>
    </citation>
    <scope>NUCLEOTIDE SEQUENCE [LARGE SCALE GENOMIC DNA]</scope>
    <source>
        <strain evidence="2">DSM 25811 / CCM 8410 / LMG 26954 / E90</strain>
    </source>
</reference>
<dbReference type="RefSeq" id="WP_143019879.1">
    <property type="nucleotide sequence ID" value="NZ_FMZO01000017.1"/>
</dbReference>
<name>A0A1G6Z4K2_NIADE</name>
<evidence type="ECO:0000313" key="1">
    <source>
        <dbReference type="EMBL" id="SDD96887.1"/>
    </source>
</evidence>
<protein>
    <submittedName>
        <fullName evidence="1">Uncharacterized protein</fullName>
    </submittedName>
</protein>
<evidence type="ECO:0000313" key="2">
    <source>
        <dbReference type="Proteomes" id="UP000198757"/>
    </source>
</evidence>
<sequence>MKYTIIASLILLMAAACKKDKKAVDPPPVKTPAVVVNPMADIDALDPENGTSDGSPGAYQVGVRFITYKEGIISRLGLRSPSAGNYRVQLYTFVANDSTTLNFPLITEPERLGYVDITIDATAAQKGTTVWANIQSVKIKPWNADGAGKVRQYGVCYNDQDLKQYQHILPAGLTFPLMFSNNLSVFKYDFFKVDNHNSYPWQNGRGGFSTLVYGGEQFEFVTTK</sequence>
<gene>
    <name evidence="1" type="ORF">SAMN04487894_11733</name>
</gene>
<accession>A0A1G6Z4K2</accession>
<dbReference type="AlphaFoldDB" id="A0A1G6Z4K2"/>